<dbReference type="InterPro" id="IPR029787">
    <property type="entry name" value="Nucleotide_cyclase"/>
</dbReference>
<organism evidence="3">
    <name type="scientific">Bradyrhizobium quebecense</name>
    <dbReference type="NCBI Taxonomy" id="2748629"/>
    <lineage>
        <taxon>Bacteria</taxon>
        <taxon>Pseudomonadati</taxon>
        <taxon>Pseudomonadota</taxon>
        <taxon>Alphaproteobacteria</taxon>
        <taxon>Hyphomicrobiales</taxon>
        <taxon>Nitrobacteraceae</taxon>
        <taxon>Bradyrhizobium</taxon>
    </lineage>
</organism>
<dbReference type="SMART" id="SM00044">
    <property type="entry name" value="CYCc"/>
    <property type="match status" value="1"/>
</dbReference>
<evidence type="ECO:0000259" key="2">
    <source>
        <dbReference type="PROSITE" id="PS50125"/>
    </source>
</evidence>
<sequence length="339" mass="37281">MRRTVTPAVVLAVFGLLVGGLFRYAFDESDEASVANYLRSALEGAAISLIVWATHLYLVARGGWLRRQPLIVELVARSVILAVVVAISAVVLEIVLYGHGLEANWVRDTFLKIIGVGLLMSVPITMIYELVRMIGGRTLLSVVLGRYRRPGREERVLLFLDLVGSTSLAEAMGELRVQELLTRFFFDIDEPIVAHGGEVHAYVGDEVIVTWPAGTGQPSRRYLDCVFAIEDRLAKRADHYRKEFGVVPAFRAGMHAGPVVIGECGDSRRQIAYFGDTVNVTARLQAHCKEAGRPLLISGELLRLLPSDPDFAIEPLGSTQLRGRAALIDIFAVMRRASS</sequence>
<accession>A0A973WKJ8</accession>
<proteinExistence type="predicted"/>
<dbReference type="GO" id="GO:0009190">
    <property type="term" value="P:cyclic nucleotide biosynthetic process"/>
    <property type="evidence" value="ECO:0007669"/>
    <property type="project" value="InterPro"/>
</dbReference>
<feature type="domain" description="Guanylate cyclase" evidence="2">
    <location>
        <begin position="156"/>
        <end position="285"/>
    </location>
</feature>
<dbReference type="PANTHER" id="PTHR43081:SF1">
    <property type="entry name" value="ADENYLATE CYCLASE, TERMINAL-DIFFERENTIATION SPECIFIC"/>
    <property type="match status" value="1"/>
</dbReference>
<dbReference type="EMBL" id="JABWSX010000001">
    <property type="protein sequence ID" value="NVL05976.1"/>
    <property type="molecule type" value="Genomic_DNA"/>
</dbReference>
<feature type="transmembrane region" description="Helical" evidence="1">
    <location>
        <begin position="79"/>
        <end position="98"/>
    </location>
</feature>
<feature type="transmembrane region" description="Helical" evidence="1">
    <location>
        <begin position="110"/>
        <end position="131"/>
    </location>
</feature>
<name>A0A973WKJ8_9BRAD</name>
<dbReference type="CDD" id="cd07302">
    <property type="entry name" value="CHD"/>
    <property type="match status" value="1"/>
</dbReference>
<dbReference type="SUPFAM" id="SSF55073">
    <property type="entry name" value="Nucleotide cyclase"/>
    <property type="match status" value="1"/>
</dbReference>
<feature type="transmembrane region" description="Helical" evidence="1">
    <location>
        <begin position="7"/>
        <end position="26"/>
    </location>
</feature>
<keyword evidence="1" id="KW-0812">Transmembrane</keyword>
<reference evidence="3" key="1">
    <citation type="submission" date="2020-06" db="EMBL/GenBank/DDBJ databases">
        <title>Whole Genome Sequence of Bradyrhizobium sp. Strain 66S1MB.</title>
        <authorList>
            <person name="Bromfield E."/>
            <person name="Cloutier S."/>
        </authorList>
    </citation>
    <scope>NUCLEOTIDE SEQUENCE</scope>
    <source>
        <strain evidence="3">66S1MB</strain>
    </source>
</reference>
<dbReference type="PROSITE" id="PS50125">
    <property type="entry name" value="GUANYLATE_CYCLASE_2"/>
    <property type="match status" value="1"/>
</dbReference>
<dbReference type="InterPro" id="IPR050697">
    <property type="entry name" value="Adenylyl/Guanylyl_Cyclase_3/4"/>
</dbReference>
<dbReference type="Gene3D" id="3.30.70.1230">
    <property type="entry name" value="Nucleotide cyclase"/>
    <property type="match status" value="1"/>
</dbReference>
<feature type="transmembrane region" description="Helical" evidence="1">
    <location>
        <begin position="38"/>
        <end position="58"/>
    </location>
</feature>
<comment type="caution">
    <text evidence="3">The sequence shown here is derived from an EMBL/GenBank/DDBJ whole genome shotgun (WGS) entry which is preliminary data.</text>
</comment>
<evidence type="ECO:0000313" key="3">
    <source>
        <dbReference type="EMBL" id="NVL05976.1"/>
    </source>
</evidence>
<evidence type="ECO:0000256" key="1">
    <source>
        <dbReference type="SAM" id="Phobius"/>
    </source>
</evidence>
<gene>
    <name evidence="3" type="ORF">HU230_09640</name>
</gene>
<keyword evidence="1" id="KW-1133">Transmembrane helix</keyword>
<dbReference type="AlphaFoldDB" id="A0A973WKJ8"/>
<dbReference type="Pfam" id="PF00211">
    <property type="entry name" value="Guanylate_cyc"/>
    <property type="match status" value="1"/>
</dbReference>
<protein>
    <submittedName>
        <fullName evidence="3">Adenylate/guanylate cyclase domain-containing protein</fullName>
    </submittedName>
</protein>
<dbReference type="PANTHER" id="PTHR43081">
    <property type="entry name" value="ADENYLATE CYCLASE, TERMINAL-DIFFERENTIATION SPECIFIC-RELATED"/>
    <property type="match status" value="1"/>
</dbReference>
<dbReference type="RefSeq" id="WP_176529893.1">
    <property type="nucleotide sequence ID" value="NZ_CP088022.1"/>
</dbReference>
<dbReference type="InterPro" id="IPR001054">
    <property type="entry name" value="A/G_cyclase"/>
</dbReference>
<keyword evidence="1" id="KW-0472">Membrane</keyword>
<dbReference type="GO" id="GO:0035556">
    <property type="term" value="P:intracellular signal transduction"/>
    <property type="evidence" value="ECO:0007669"/>
    <property type="project" value="InterPro"/>
</dbReference>
<dbReference type="GO" id="GO:0004016">
    <property type="term" value="F:adenylate cyclase activity"/>
    <property type="evidence" value="ECO:0007669"/>
    <property type="project" value="UniProtKB-ARBA"/>
</dbReference>